<name>A0AAV5DU54_ELECO</name>
<keyword evidence="1" id="KW-1133">Transmembrane helix</keyword>
<evidence type="ECO:0000313" key="2">
    <source>
        <dbReference type="EMBL" id="GJN13982.1"/>
    </source>
</evidence>
<organism evidence="2 3">
    <name type="scientific">Eleusine coracana subsp. coracana</name>
    <dbReference type="NCBI Taxonomy" id="191504"/>
    <lineage>
        <taxon>Eukaryota</taxon>
        <taxon>Viridiplantae</taxon>
        <taxon>Streptophyta</taxon>
        <taxon>Embryophyta</taxon>
        <taxon>Tracheophyta</taxon>
        <taxon>Spermatophyta</taxon>
        <taxon>Magnoliopsida</taxon>
        <taxon>Liliopsida</taxon>
        <taxon>Poales</taxon>
        <taxon>Poaceae</taxon>
        <taxon>PACMAD clade</taxon>
        <taxon>Chloridoideae</taxon>
        <taxon>Cynodonteae</taxon>
        <taxon>Eleusininae</taxon>
        <taxon>Eleusine</taxon>
    </lineage>
</organism>
<reference evidence="2" key="1">
    <citation type="journal article" date="2018" name="DNA Res.">
        <title>Multiple hybrid de novo genome assembly of finger millet, an orphan allotetraploid crop.</title>
        <authorList>
            <person name="Hatakeyama M."/>
            <person name="Aluri S."/>
            <person name="Balachadran M.T."/>
            <person name="Sivarajan S.R."/>
            <person name="Patrignani A."/>
            <person name="Gruter S."/>
            <person name="Poveda L."/>
            <person name="Shimizu-Inatsugi R."/>
            <person name="Baeten J."/>
            <person name="Francoijs K.J."/>
            <person name="Nataraja K.N."/>
            <person name="Reddy Y.A.N."/>
            <person name="Phadnis S."/>
            <person name="Ravikumar R.L."/>
            <person name="Schlapbach R."/>
            <person name="Sreeman S.M."/>
            <person name="Shimizu K.K."/>
        </authorList>
    </citation>
    <scope>NUCLEOTIDE SEQUENCE</scope>
</reference>
<reference evidence="2" key="2">
    <citation type="submission" date="2021-12" db="EMBL/GenBank/DDBJ databases">
        <title>Resequencing data analysis of finger millet.</title>
        <authorList>
            <person name="Hatakeyama M."/>
            <person name="Aluri S."/>
            <person name="Balachadran M.T."/>
            <person name="Sivarajan S.R."/>
            <person name="Poveda L."/>
            <person name="Shimizu-Inatsugi R."/>
            <person name="Schlapbach R."/>
            <person name="Sreeman S.M."/>
            <person name="Shimizu K.K."/>
        </authorList>
    </citation>
    <scope>NUCLEOTIDE SEQUENCE</scope>
</reference>
<dbReference type="AlphaFoldDB" id="A0AAV5DU54"/>
<keyword evidence="1" id="KW-0812">Transmembrane</keyword>
<keyword evidence="3" id="KW-1185">Reference proteome</keyword>
<protein>
    <submittedName>
        <fullName evidence="2">Uncharacterized protein</fullName>
    </submittedName>
</protein>
<gene>
    <name evidence="2" type="primary">gb00750</name>
    <name evidence="2" type="ORF">PR202_gb00750</name>
</gene>
<proteinExistence type="predicted"/>
<dbReference type="EMBL" id="BQKI01000071">
    <property type="protein sequence ID" value="GJN13982.1"/>
    <property type="molecule type" value="Genomic_DNA"/>
</dbReference>
<keyword evidence="1" id="KW-0472">Membrane</keyword>
<evidence type="ECO:0000256" key="1">
    <source>
        <dbReference type="SAM" id="Phobius"/>
    </source>
</evidence>
<dbReference type="Proteomes" id="UP001054889">
    <property type="component" value="Unassembled WGS sequence"/>
</dbReference>
<accession>A0AAV5DU54</accession>
<feature type="transmembrane region" description="Helical" evidence="1">
    <location>
        <begin position="15"/>
        <end position="34"/>
    </location>
</feature>
<comment type="caution">
    <text evidence="2">The sequence shown here is derived from an EMBL/GenBank/DDBJ whole genome shotgun (WGS) entry which is preliminary data.</text>
</comment>
<sequence length="101" mass="10972">MHAVRNMWSGLTSEFFDRTLITLMLVWAVLQMWIYSMRSSLVAMAHPSSSLREALLLVLLSSMVSATTRATVGGDGEFVYDGFSSSDLTVDGDASVAADCD</sequence>
<evidence type="ECO:0000313" key="3">
    <source>
        <dbReference type="Proteomes" id="UP001054889"/>
    </source>
</evidence>